<name>A0ABT8RG23_9BACT</name>
<dbReference type="PANTHER" id="PTHR43213">
    <property type="entry name" value="BIFUNCTIONAL DTTP/UTP PYROPHOSPHATASE/METHYLTRANSFERASE PROTEIN-RELATED"/>
    <property type="match status" value="1"/>
</dbReference>
<feature type="site" description="Important for substrate specificity" evidence="4">
    <location>
        <position position="73"/>
    </location>
</feature>
<evidence type="ECO:0000256" key="3">
    <source>
        <dbReference type="ARBA" id="ARBA00023080"/>
    </source>
</evidence>
<comment type="similarity">
    <text evidence="4">Belongs to the Maf family. YhdE subfamily.</text>
</comment>
<dbReference type="EC" id="3.6.1.9" evidence="4"/>
<keyword evidence="2 4" id="KW-0378">Hydrolase</keyword>
<proteinExistence type="inferred from homology"/>
<comment type="caution">
    <text evidence="5">The sequence shown here is derived from an EMBL/GenBank/DDBJ whole genome shotgun (WGS) entry which is preliminary data.</text>
</comment>
<sequence length="190" mass="21455">MNFNYPLVLASSSPRRQQLLMGAGLVFSVKTKNVPEDFPEDMPVKDVPVYLAKRKAMSFAAELTDEIILAADTVVIINGRILNKPQNEQEAVEMLSLLSGKKHEVVTGVCLFSQTKTHTFSDLTEVYFRNLSAAEITFYVENYRPFDKAGAYGAQEWMGMIAIEKIIGSYFNVMGLPVHLVYEYLKQWDT</sequence>
<dbReference type="InterPro" id="IPR029001">
    <property type="entry name" value="ITPase-like_fam"/>
</dbReference>
<evidence type="ECO:0000313" key="6">
    <source>
        <dbReference type="Proteomes" id="UP001168528"/>
    </source>
</evidence>
<keyword evidence="3 4" id="KW-0546">Nucleotide metabolism</keyword>
<evidence type="ECO:0000256" key="4">
    <source>
        <dbReference type="HAMAP-Rule" id="MF_00528"/>
    </source>
</evidence>
<dbReference type="RefSeq" id="WP_302041835.1">
    <property type="nucleotide sequence ID" value="NZ_JAUKPO010000041.1"/>
</dbReference>
<evidence type="ECO:0000256" key="2">
    <source>
        <dbReference type="ARBA" id="ARBA00022801"/>
    </source>
</evidence>
<comment type="function">
    <text evidence="4">Nucleoside triphosphate pyrophosphatase that hydrolyzes dTTP and UTP. May have a dual role in cell division arrest and in preventing the incorporation of modified nucleotides into cellular nucleic acids.</text>
</comment>
<comment type="cofactor">
    <cofactor evidence="1 4">
        <name>a divalent metal cation</name>
        <dbReference type="ChEBI" id="CHEBI:60240"/>
    </cofactor>
</comment>
<dbReference type="NCBIfam" id="TIGR00172">
    <property type="entry name" value="maf"/>
    <property type="match status" value="1"/>
</dbReference>
<evidence type="ECO:0000256" key="1">
    <source>
        <dbReference type="ARBA" id="ARBA00001968"/>
    </source>
</evidence>
<feature type="site" description="Important for substrate specificity" evidence="4">
    <location>
        <position position="15"/>
    </location>
</feature>
<dbReference type="CDD" id="cd00555">
    <property type="entry name" value="Maf"/>
    <property type="match status" value="1"/>
</dbReference>
<protein>
    <recommendedName>
        <fullName evidence="4">dTTP/UTP pyrophosphatase</fullName>
        <shortName evidence="4">dTTPase/UTPase</shortName>
        <ecNumber evidence="4">3.6.1.9</ecNumber>
    </recommendedName>
    <alternativeName>
        <fullName evidence="4">Nucleoside triphosphate pyrophosphatase</fullName>
    </alternativeName>
    <alternativeName>
        <fullName evidence="4">Nucleotide pyrophosphatase</fullName>
        <shortName evidence="4">Nucleotide PPase</shortName>
    </alternativeName>
</protein>
<dbReference type="SUPFAM" id="SSF52972">
    <property type="entry name" value="ITPase-like"/>
    <property type="match status" value="1"/>
</dbReference>
<keyword evidence="6" id="KW-1185">Reference proteome</keyword>
<dbReference type="EMBL" id="JAUKPO010000041">
    <property type="protein sequence ID" value="MDO1451035.1"/>
    <property type="molecule type" value="Genomic_DNA"/>
</dbReference>
<dbReference type="InterPro" id="IPR003697">
    <property type="entry name" value="Maf-like"/>
</dbReference>
<feature type="site" description="Important for substrate specificity" evidence="4">
    <location>
        <position position="155"/>
    </location>
</feature>
<keyword evidence="4" id="KW-0963">Cytoplasm</keyword>
<organism evidence="5 6">
    <name type="scientific">Rhodocytophaga aerolata</name>
    <dbReference type="NCBI Taxonomy" id="455078"/>
    <lineage>
        <taxon>Bacteria</taxon>
        <taxon>Pseudomonadati</taxon>
        <taxon>Bacteroidota</taxon>
        <taxon>Cytophagia</taxon>
        <taxon>Cytophagales</taxon>
        <taxon>Rhodocytophagaceae</taxon>
        <taxon>Rhodocytophaga</taxon>
    </lineage>
</organism>
<comment type="catalytic activity">
    <reaction evidence="4">
        <text>UTP + H2O = UMP + diphosphate + H(+)</text>
        <dbReference type="Rhea" id="RHEA:29395"/>
        <dbReference type="ChEBI" id="CHEBI:15377"/>
        <dbReference type="ChEBI" id="CHEBI:15378"/>
        <dbReference type="ChEBI" id="CHEBI:33019"/>
        <dbReference type="ChEBI" id="CHEBI:46398"/>
        <dbReference type="ChEBI" id="CHEBI:57865"/>
        <dbReference type="EC" id="3.6.1.9"/>
    </reaction>
</comment>
<evidence type="ECO:0000313" key="5">
    <source>
        <dbReference type="EMBL" id="MDO1451035.1"/>
    </source>
</evidence>
<dbReference type="Pfam" id="PF02545">
    <property type="entry name" value="Maf"/>
    <property type="match status" value="1"/>
</dbReference>
<feature type="active site" description="Proton acceptor" evidence="4">
    <location>
        <position position="72"/>
    </location>
</feature>
<dbReference type="Gene3D" id="3.90.950.10">
    <property type="match status" value="1"/>
</dbReference>
<reference evidence="5" key="1">
    <citation type="submission" date="2023-07" db="EMBL/GenBank/DDBJ databases">
        <title>The genome sequence of Rhodocytophaga aerolata KACC 12507.</title>
        <authorList>
            <person name="Zhang X."/>
        </authorList>
    </citation>
    <scope>NUCLEOTIDE SEQUENCE</scope>
    <source>
        <strain evidence="5">KACC 12507</strain>
    </source>
</reference>
<dbReference type="PIRSF" id="PIRSF006305">
    <property type="entry name" value="Maf"/>
    <property type="match status" value="1"/>
</dbReference>
<dbReference type="Proteomes" id="UP001168528">
    <property type="component" value="Unassembled WGS sequence"/>
</dbReference>
<comment type="subcellular location">
    <subcellularLocation>
        <location evidence="4">Cytoplasm</location>
    </subcellularLocation>
</comment>
<comment type="caution">
    <text evidence="4">Lacks conserved residue(s) required for the propagation of feature annotation.</text>
</comment>
<gene>
    <name evidence="5" type="ORF">Q0590_32475</name>
</gene>
<dbReference type="HAMAP" id="MF_00528">
    <property type="entry name" value="Maf"/>
    <property type="match status" value="1"/>
</dbReference>
<comment type="catalytic activity">
    <reaction evidence="4">
        <text>dTTP + H2O = dTMP + diphosphate + H(+)</text>
        <dbReference type="Rhea" id="RHEA:28534"/>
        <dbReference type="ChEBI" id="CHEBI:15377"/>
        <dbReference type="ChEBI" id="CHEBI:15378"/>
        <dbReference type="ChEBI" id="CHEBI:33019"/>
        <dbReference type="ChEBI" id="CHEBI:37568"/>
        <dbReference type="ChEBI" id="CHEBI:63528"/>
        <dbReference type="EC" id="3.6.1.9"/>
    </reaction>
</comment>
<dbReference type="PANTHER" id="PTHR43213:SF5">
    <property type="entry name" value="BIFUNCTIONAL DTTP_UTP PYROPHOSPHATASE_METHYLTRANSFERASE PROTEIN-RELATED"/>
    <property type="match status" value="1"/>
</dbReference>
<accession>A0ABT8RG23</accession>